<keyword evidence="8" id="KW-0934">Plastid</keyword>
<sequence length="30" mass="3236">MLTDNQVFLALVSALVTSILAIRLGATLYQ</sequence>
<dbReference type="SUPFAM" id="SSF81548">
    <property type="entry name" value="Subunit XII of photosystem I reaction centre, PsaM"/>
    <property type="match status" value="1"/>
</dbReference>
<keyword evidence="9" id="KW-1185">Reference proteome</keyword>
<dbReference type="NCBIfam" id="TIGR03053">
    <property type="entry name" value="PS_I_psaM"/>
    <property type="match status" value="1"/>
</dbReference>
<keyword evidence="3 7" id="KW-0603">Photosystem I</keyword>
<evidence type="ECO:0000313" key="8">
    <source>
        <dbReference type="EMBL" id="ACS36860.1"/>
    </source>
</evidence>
<evidence type="ECO:0000256" key="1">
    <source>
        <dbReference type="ARBA" id="ARBA00022531"/>
    </source>
</evidence>
<dbReference type="GO" id="GO:0015979">
    <property type="term" value="P:photosynthesis"/>
    <property type="evidence" value="ECO:0007669"/>
    <property type="project" value="UniProtKB-UniRule"/>
</dbReference>
<dbReference type="InParanoid" id="C6KIQ4"/>
<dbReference type="HAMAP" id="MF_00828">
    <property type="entry name" value="PSI_PsaM"/>
    <property type="match status" value="1"/>
</dbReference>
<dbReference type="RefSeq" id="YP_003002096.1">
    <property type="nucleotide sequence ID" value="NC_012898.1"/>
</dbReference>
<dbReference type="Pfam" id="PF07465">
    <property type="entry name" value="PsaM"/>
    <property type="match status" value="1"/>
</dbReference>
<protein>
    <recommendedName>
        <fullName evidence="7">Photosystem I reaction center subunit XII</fullName>
    </recommendedName>
    <alternativeName>
        <fullName evidence="7">PSI-M</fullName>
    </alternativeName>
</protein>
<evidence type="ECO:0000256" key="4">
    <source>
        <dbReference type="ARBA" id="ARBA00022989"/>
    </source>
</evidence>
<dbReference type="GeneID" id="8097261"/>
<comment type="subcellular location">
    <subcellularLocation>
        <location evidence="7">Plastid</location>
        <location evidence="7">Chloroplast thylakoid membrane</location>
        <topology evidence="7">Single-pass membrane protein</topology>
    </subcellularLocation>
</comment>
<keyword evidence="5 7" id="KW-0793">Thylakoid</keyword>
<comment type="similarity">
    <text evidence="7">Belongs to the PsaM family.</text>
</comment>
<dbReference type="InterPro" id="IPR037279">
    <property type="entry name" value="PSI_PsaM_sf"/>
</dbReference>
<evidence type="ECO:0000313" key="9">
    <source>
        <dbReference type="Proteomes" id="UP000002729"/>
    </source>
</evidence>
<organism evidence="8 9">
    <name type="scientific">Aureococcus anophagefferens</name>
    <name type="common">Harmful bloom alga</name>
    <dbReference type="NCBI Taxonomy" id="44056"/>
    <lineage>
        <taxon>Eukaryota</taxon>
        <taxon>Sar</taxon>
        <taxon>Stramenopiles</taxon>
        <taxon>Ochrophyta</taxon>
        <taxon>Pelagophyceae</taxon>
        <taxon>Pelagomonadales</taxon>
        <taxon>Pelagomonadaceae</taxon>
        <taxon>Aureococcus</taxon>
    </lineage>
</organism>
<evidence type="ECO:0000256" key="5">
    <source>
        <dbReference type="ARBA" id="ARBA00023078"/>
    </source>
</evidence>
<evidence type="ECO:0000256" key="6">
    <source>
        <dbReference type="ARBA" id="ARBA00023136"/>
    </source>
</evidence>
<evidence type="ECO:0000256" key="2">
    <source>
        <dbReference type="ARBA" id="ARBA00022692"/>
    </source>
</evidence>
<dbReference type="GO" id="GO:0009535">
    <property type="term" value="C:chloroplast thylakoid membrane"/>
    <property type="evidence" value="ECO:0007669"/>
    <property type="project" value="UniProtKB-SubCell"/>
</dbReference>
<evidence type="ECO:0000256" key="3">
    <source>
        <dbReference type="ARBA" id="ARBA00022836"/>
    </source>
</evidence>
<dbReference type="Proteomes" id="UP000002729">
    <property type="component" value="Chloroplast"/>
</dbReference>
<keyword evidence="2 7" id="KW-0812">Transmembrane</keyword>
<feature type="transmembrane region" description="Helical" evidence="7">
    <location>
        <begin position="6"/>
        <end position="26"/>
    </location>
</feature>
<accession>C6KIQ4</accession>
<evidence type="ECO:0000256" key="7">
    <source>
        <dbReference type="HAMAP-Rule" id="MF_00828"/>
    </source>
</evidence>
<proteinExistence type="inferred from homology"/>
<name>C6KIQ4_AURAN</name>
<dbReference type="EMBL" id="GQ231541">
    <property type="protein sequence ID" value="ACS36860.1"/>
    <property type="molecule type" value="Genomic_DNA"/>
</dbReference>
<dbReference type="InterPro" id="IPR010010">
    <property type="entry name" value="PSI_PsaM"/>
</dbReference>
<reference evidence="8 9" key="1">
    <citation type="journal article" date="2010" name="J. Phycol.">
        <title>Analyses of the complete chloroplast genome sequences of two members of the pelagophyceae: Aureococcus anophagefferens CCMP1984 and Aureoumbra lagunensis CCMP1507.</title>
        <authorList>
            <person name="Ong H.C."/>
            <person name="Wilhelm S.W."/>
            <person name="Gobler C.J."/>
            <person name="Bullerjahn G."/>
            <person name="Jacobs M.A."/>
            <person name="McKay J."/>
            <person name="Sims E.H."/>
            <person name="Gillett W.G."/>
            <person name="Zhou Y."/>
            <person name="Haugen E."/>
            <person name="Rocap G."/>
            <person name="Cattolico R.A."/>
        </authorList>
    </citation>
    <scope>NUCLEOTIDE SEQUENCE [LARGE SCALE GENOMIC DNA]</scope>
    <source>
        <strain evidence="8 9">CCMP 1984</strain>
    </source>
</reference>
<dbReference type="GO" id="GO:0009522">
    <property type="term" value="C:photosystem I"/>
    <property type="evidence" value="ECO:0007669"/>
    <property type="project" value="UniProtKB-KW"/>
</dbReference>
<dbReference type="AlphaFoldDB" id="C6KIQ4"/>
<keyword evidence="1 7" id="KW-0602">Photosynthesis</keyword>
<gene>
    <name evidence="7 8" type="primary">psaM</name>
    <name evidence="8" type="ORF">AuanCp077</name>
</gene>
<keyword evidence="8" id="KW-0150">Chloroplast</keyword>
<geneLocation type="chloroplast" evidence="8"/>
<keyword evidence="4 7" id="KW-1133">Transmembrane helix</keyword>
<keyword evidence="6 7" id="KW-0472">Membrane</keyword>
<dbReference type="KEGG" id="aaf:AuanCp077"/>